<evidence type="ECO:0000256" key="6">
    <source>
        <dbReference type="HAMAP-Rule" id="MF_01661"/>
    </source>
</evidence>
<feature type="binding site" evidence="6">
    <location>
        <position position="96"/>
    </location>
    <ligand>
        <name>substrate</name>
    </ligand>
</feature>
<dbReference type="InterPro" id="IPR023750">
    <property type="entry name" value="RbsD-like_sf"/>
</dbReference>
<reference evidence="7 8" key="1">
    <citation type="submission" date="2020-08" db="EMBL/GenBank/DDBJ databases">
        <title>A Genomic Blueprint of the Chicken Gut Microbiome.</title>
        <authorList>
            <person name="Gilroy R."/>
            <person name="Ravi A."/>
            <person name="Getino M."/>
            <person name="Pursley I."/>
            <person name="Horton D.L."/>
            <person name="Alikhan N.-F."/>
            <person name="Baker D."/>
            <person name="Gharbi K."/>
            <person name="Hall N."/>
            <person name="Watson M."/>
            <person name="Adriaenssens E.M."/>
            <person name="Foster-Nyarko E."/>
            <person name="Jarju S."/>
            <person name="Secka A."/>
            <person name="Antonio M."/>
            <person name="Oren A."/>
            <person name="Chaudhuri R."/>
            <person name="La Ragione R.M."/>
            <person name="Hildebrand F."/>
            <person name="Pallen M.J."/>
        </authorList>
    </citation>
    <scope>NUCLEOTIDE SEQUENCE [LARGE SCALE GENOMIC DNA]</scope>
    <source>
        <strain evidence="7 8">Sa2BUA9</strain>
    </source>
</reference>
<dbReference type="Gene3D" id="3.40.1650.10">
    <property type="entry name" value="RbsD-like domain"/>
    <property type="match status" value="1"/>
</dbReference>
<dbReference type="GO" id="GO:0062193">
    <property type="term" value="F:D-ribose pyranase activity"/>
    <property type="evidence" value="ECO:0007669"/>
    <property type="project" value="UniProtKB-EC"/>
</dbReference>
<dbReference type="InterPro" id="IPR023064">
    <property type="entry name" value="D-ribose_pyranase"/>
</dbReference>
<evidence type="ECO:0000256" key="2">
    <source>
        <dbReference type="ARBA" id="ARBA00012862"/>
    </source>
</evidence>
<dbReference type="EC" id="5.4.99.62" evidence="2 6"/>
<gene>
    <name evidence="6 7" type="primary">rbsD</name>
    <name evidence="7" type="ORF">H9650_17465</name>
</gene>
<feature type="binding site" evidence="6">
    <location>
        <begin position="118"/>
        <end position="120"/>
    </location>
    <ligand>
        <name>substrate</name>
    </ligand>
</feature>
<name>A0ABR8RDU5_9BACI</name>
<dbReference type="PANTHER" id="PTHR37831:SF1">
    <property type="entry name" value="D-RIBOSE PYRANASE"/>
    <property type="match status" value="1"/>
</dbReference>
<proteinExistence type="inferred from homology"/>
<evidence type="ECO:0000256" key="4">
    <source>
        <dbReference type="ARBA" id="ARBA00023235"/>
    </source>
</evidence>
<comment type="subcellular location">
    <subcellularLocation>
        <location evidence="6">Cytoplasm</location>
    </subcellularLocation>
</comment>
<comment type="caution">
    <text evidence="7">The sequence shown here is derived from an EMBL/GenBank/DDBJ whole genome shotgun (WGS) entry which is preliminary data.</text>
</comment>
<comment type="catalytic activity">
    <reaction evidence="1 6">
        <text>beta-D-ribopyranose = beta-D-ribofuranose</text>
        <dbReference type="Rhea" id="RHEA:25432"/>
        <dbReference type="ChEBI" id="CHEBI:27476"/>
        <dbReference type="ChEBI" id="CHEBI:47002"/>
        <dbReference type="EC" id="5.4.99.62"/>
    </reaction>
</comment>
<comment type="subunit">
    <text evidence="6">Homodecamer.</text>
</comment>
<accession>A0ABR8RDU5</accession>
<feature type="binding site" evidence="6">
    <location>
        <position position="28"/>
    </location>
    <ligand>
        <name>substrate</name>
    </ligand>
</feature>
<dbReference type="Proteomes" id="UP000640786">
    <property type="component" value="Unassembled WGS sequence"/>
</dbReference>
<evidence type="ECO:0000256" key="3">
    <source>
        <dbReference type="ARBA" id="ARBA00022490"/>
    </source>
</evidence>
<evidence type="ECO:0000313" key="7">
    <source>
        <dbReference type="EMBL" id="MBD7945899.1"/>
    </source>
</evidence>
<dbReference type="NCBIfam" id="NF008761">
    <property type="entry name" value="PRK11797.1"/>
    <property type="match status" value="1"/>
</dbReference>
<comment type="pathway">
    <text evidence="6">Carbohydrate metabolism; D-ribose degradation; D-ribose 5-phosphate from beta-D-ribopyranose: step 1/2.</text>
</comment>
<dbReference type="HAMAP" id="MF_01661">
    <property type="entry name" value="D_rib_pyranase"/>
    <property type="match status" value="1"/>
</dbReference>
<keyword evidence="4 6" id="KW-0413">Isomerase</keyword>
<keyword evidence="3 6" id="KW-0963">Cytoplasm</keyword>
<comment type="function">
    <text evidence="6">Catalyzes the interconversion of beta-pyran and beta-furan forms of D-ribose.</text>
</comment>
<dbReference type="InterPro" id="IPR007721">
    <property type="entry name" value="RbsD_FucU"/>
</dbReference>
<feature type="active site" description="Proton donor" evidence="6">
    <location>
        <position position="20"/>
    </location>
</feature>
<evidence type="ECO:0000256" key="1">
    <source>
        <dbReference type="ARBA" id="ARBA00000223"/>
    </source>
</evidence>
<dbReference type="SUPFAM" id="SSF102546">
    <property type="entry name" value="RbsD-like"/>
    <property type="match status" value="1"/>
</dbReference>
<dbReference type="EMBL" id="JACSQO010000011">
    <property type="protein sequence ID" value="MBD7945899.1"/>
    <property type="molecule type" value="Genomic_DNA"/>
</dbReference>
<dbReference type="PANTHER" id="PTHR37831">
    <property type="entry name" value="D-RIBOSE PYRANASE"/>
    <property type="match status" value="1"/>
</dbReference>
<dbReference type="Pfam" id="PF05025">
    <property type="entry name" value="RbsD_FucU"/>
    <property type="match status" value="1"/>
</dbReference>
<sequence length="129" mass="14239">MKKQGILNRELAGIFAKLGHTDQITIGDCGLPIPDGVKCIDLSYIVGKPSFDEILEVVLEDLVVERAYIAAEMKTANAEMNYVVRKSIEQITEVSHEEFKTMTSHSKVIIRTGEATPYANVILQAGVIF</sequence>
<evidence type="ECO:0000313" key="8">
    <source>
        <dbReference type="Proteomes" id="UP000640786"/>
    </source>
</evidence>
<organism evidence="7 8">
    <name type="scientific">Psychrobacillus faecigallinarum</name>
    <dbReference type="NCBI Taxonomy" id="2762235"/>
    <lineage>
        <taxon>Bacteria</taxon>
        <taxon>Bacillati</taxon>
        <taxon>Bacillota</taxon>
        <taxon>Bacilli</taxon>
        <taxon>Bacillales</taxon>
        <taxon>Bacillaceae</taxon>
        <taxon>Psychrobacillus</taxon>
    </lineage>
</organism>
<keyword evidence="8" id="KW-1185">Reference proteome</keyword>
<evidence type="ECO:0000256" key="5">
    <source>
        <dbReference type="ARBA" id="ARBA00023277"/>
    </source>
</evidence>
<comment type="similarity">
    <text evidence="6">Belongs to the RbsD / FucU family. RbsD subfamily.</text>
</comment>
<keyword evidence="5 6" id="KW-0119">Carbohydrate metabolism</keyword>
<protein>
    <recommendedName>
        <fullName evidence="2 6">D-ribose pyranase</fullName>
        <ecNumber evidence="2 6">5.4.99.62</ecNumber>
    </recommendedName>
</protein>
<dbReference type="RefSeq" id="WP_144541305.1">
    <property type="nucleotide sequence ID" value="NZ_JACSQO010000011.1"/>
</dbReference>